<sequence length="174" mass="20697">MNPMINQAQPRNYTNKYLENNKNKKINLDLDYRKNSFKLDDKKISEEEDKIDYERYTKSHMLHSAYSFKDAQKHRVSFPPTTAPGIVRKAWREQMEKATEKEKDDMMSFDSFYETFSRENKKDMPNDLNGYLKLINNMKSYIELYNHCPGVDQSIYEGLVNVANSFETELNKYS</sequence>
<gene>
    <name evidence="1" type="ORF">HLQ16_19255</name>
</gene>
<dbReference type="Proteomes" id="UP000531659">
    <property type="component" value="Unassembled WGS sequence"/>
</dbReference>
<dbReference type="AlphaFoldDB" id="A0A7Y3SZ53"/>
<name>A0A7Y3SZ53_9CLOT</name>
<proteinExistence type="predicted"/>
<dbReference type="EMBL" id="JABEYB010000018">
    <property type="protein sequence ID" value="NNU78054.1"/>
    <property type="molecule type" value="Genomic_DNA"/>
</dbReference>
<accession>A0A7Y3SZ53</accession>
<reference evidence="1 2" key="1">
    <citation type="submission" date="2020-05" db="EMBL/GenBank/DDBJ databases">
        <title>Complete genome of Clostridium estertheticum subspecies estertheticum, isolated from Vacuum packed lamb meat from New Zealand imported to Switzerland.</title>
        <authorList>
            <person name="Wambui J."/>
            <person name="Stevens M.J.A."/>
            <person name="Stephan R."/>
        </authorList>
    </citation>
    <scope>NUCLEOTIDE SEQUENCE [LARGE SCALE GENOMIC DNA]</scope>
    <source>
        <strain evidence="1 2">CEST001</strain>
    </source>
</reference>
<comment type="caution">
    <text evidence="1">The sequence shown here is derived from an EMBL/GenBank/DDBJ whole genome shotgun (WGS) entry which is preliminary data.</text>
</comment>
<organism evidence="1 2">
    <name type="scientific">Clostridium estertheticum</name>
    <dbReference type="NCBI Taxonomy" id="238834"/>
    <lineage>
        <taxon>Bacteria</taxon>
        <taxon>Bacillati</taxon>
        <taxon>Bacillota</taxon>
        <taxon>Clostridia</taxon>
        <taxon>Eubacteriales</taxon>
        <taxon>Clostridiaceae</taxon>
        <taxon>Clostridium</taxon>
    </lineage>
</organism>
<evidence type="ECO:0000313" key="1">
    <source>
        <dbReference type="EMBL" id="NNU78054.1"/>
    </source>
</evidence>
<dbReference type="RefSeq" id="WP_171298645.1">
    <property type="nucleotide sequence ID" value="NZ_CP087099.1"/>
</dbReference>
<evidence type="ECO:0000313" key="2">
    <source>
        <dbReference type="Proteomes" id="UP000531659"/>
    </source>
</evidence>
<protein>
    <submittedName>
        <fullName evidence="1">Uncharacterized protein</fullName>
    </submittedName>
</protein>